<dbReference type="PATRIC" id="fig|135735.6.peg.1485"/>
<name>A0A0H4KCU5_9BACI</name>
<dbReference type="KEGG" id="beo:BEH_07355"/>
<dbReference type="EMBL" id="CP011974">
    <property type="protein sequence ID" value="AKO91932.1"/>
    <property type="molecule type" value="Genomic_DNA"/>
</dbReference>
<proteinExistence type="predicted"/>
<feature type="transmembrane region" description="Helical" evidence="1">
    <location>
        <begin position="95"/>
        <end position="112"/>
    </location>
</feature>
<feature type="transmembrane region" description="Helical" evidence="1">
    <location>
        <begin position="210"/>
        <end position="230"/>
    </location>
</feature>
<dbReference type="OrthoDB" id="2864234at2"/>
<evidence type="ECO:0000313" key="3">
    <source>
        <dbReference type="Proteomes" id="UP000036202"/>
    </source>
</evidence>
<organism evidence="2 3">
    <name type="scientific">Priestia filamentosa</name>
    <dbReference type="NCBI Taxonomy" id="1402861"/>
    <lineage>
        <taxon>Bacteria</taxon>
        <taxon>Bacillati</taxon>
        <taxon>Bacillota</taxon>
        <taxon>Bacilli</taxon>
        <taxon>Bacillales</taxon>
        <taxon>Bacillaceae</taxon>
        <taxon>Priestia</taxon>
    </lineage>
</organism>
<dbReference type="RefSeq" id="WP_046216892.1">
    <property type="nucleotide sequence ID" value="NZ_CP011974.1"/>
</dbReference>
<feature type="transmembrane region" description="Helical" evidence="1">
    <location>
        <begin position="275"/>
        <end position="293"/>
    </location>
</feature>
<protein>
    <submittedName>
        <fullName evidence="2">Uncharacterized protein</fullName>
    </submittedName>
</protein>
<sequence>MVLNDKVKQSKAIPLATLSAFPFVLNPTKASAEGIKDKLDEANNIIDILNKGYNGIDEMKHKLEAFTETAIRVSEFFTNLPFHIMQGSVLLITKVYELLSSFILYTPVYLFQNDAVKAVVEQLTTGSIYGLILLTMFEGIKMIVRKKYTPPSKIVQRSVISMLATSSSLFLFSQGFTLVNQLSQGIFQLGQQSMGEGASKALANVNPDPISLIFMVLFDIVLLIFSCVLFTQTGTRWYKTINLAIMSPLVMTAWVFDKHQNIFNKWWREVKRIGIVQIVYAIELMIIGILIFATQGSVGTKALLIKLCLNIGALNALIKQPKIVNEYIGKQESMGDMWKSMSSSFIQLKTGINLKKLGKMKLKK</sequence>
<dbReference type="AlphaFoldDB" id="A0A0H4KCU5"/>
<feature type="transmembrane region" description="Helical" evidence="1">
    <location>
        <begin position="118"/>
        <end position="137"/>
    </location>
</feature>
<accession>A0A0H4KCU5</accession>
<feature type="transmembrane region" description="Helical" evidence="1">
    <location>
        <begin position="158"/>
        <end position="179"/>
    </location>
</feature>
<keyword evidence="1" id="KW-0812">Transmembrane</keyword>
<keyword evidence="1" id="KW-0472">Membrane</keyword>
<dbReference type="Proteomes" id="UP000036202">
    <property type="component" value="Chromosome"/>
</dbReference>
<reference evidence="3" key="2">
    <citation type="submission" date="2015-06" db="EMBL/GenBank/DDBJ databases">
        <title>Genome Sequence of Bacillus endophyticus and Analysis of its Companion Mechanism in the Ketogulonigenium vulgare-Bacillus strain Consortium.</title>
        <authorList>
            <person name="Jia N."/>
            <person name="Du J."/>
            <person name="Ding M.-Z."/>
            <person name="Gao F."/>
            <person name="Yuan Y.-J."/>
        </authorList>
    </citation>
    <scope>NUCLEOTIDE SEQUENCE [LARGE SCALE GENOMIC DNA]</scope>
    <source>
        <strain evidence="3">Hbe603</strain>
    </source>
</reference>
<evidence type="ECO:0000256" key="1">
    <source>
        <dbReference type="SAM" id="Phobius"/>
    </source>
</evidence>
<keyword evidence="1" id="KW-1133">Transmembrane helix</keyword>
<evidence type="ECO:0000313" key="2">
    <source>
        <dbReference type="EMBL" id="AKO91932.1"/>
    </source>
</evidence>
<keyword evidence="3" id="KW-1185">Reference proteome</keyword>
<reference evidence="2 3" key="1">
    <citation type="journal article" date="2015" name="PLoS ONE">
        <title>Genome Sequence of Bacillus endophyticus and Analysis of Its Companion Mechanism in the Ketogulonigenium vulgare-Bacillus Strain Consortium.</title>
        <authorList>
            <person name="Jia N."/>
            <person name="Du J."/>
            <person name="Ding M.Z."/>
            <person name="Gao F."/>
            <person name="Yuan Y.J."/>
        </authorList>
    </citation>
    <scope>NUCLEOTIDE SEQUENCE [LARGE SCALE GENOMIC DNA]</scope>
    <source>
        <strain evidence="2 3">Hbe603</strain>
    </source>
</reference>
<gene>
    <name evidence="2" type="ORF">BEH_07355</name>
</gene>